<dbReference type="Proteomes" id="UP000016361">
    <property type="component" value="Unassembled WGS sequence"/>
</dbReference>
<accession>S4NV00</accession>
<evidence type="ECO:0000313" key="1">
    <source>
        <dbReference type="EMBL" id="GAD17753.1"/>
    </source>
</evidence>
<gene>
    <name evidence="1" type="ORF">LOT_2291</name>
</gene>
<keyword evidence="2" id="KW-1185">Reference proteome</keyword>
<name>S4NV00_9LACO</name>
<reference evidence="2" key="1">
    <citation type="journal article" date="2013" name="Genome Announc.">
        <title>Draft Genome Sequence of D-Branched-Chain Amino Acid Producer Lactobacillus otakiensis JCM 15040T, Isolated from a Traditional Japanese Pickle.</title>
        <authorList>
            <person name="Doi K."/>
            <person name="Mori K."/>
            <person name="Mutaguchi Y."/>
            <person name="Tashiro K."/>
            <person name="Fujino Y."/>
            <person name="Ohmori T."/>
            <person name="Kuhara S."/>
            <person name="Ohshima T."/>
        </authorList>
    </citation>
    <scope>NUCLEOTIDE SEQUENCE [LARGE SCALE GENOMIC DNA]</scope>
    <source>
        <strain evidence="2">JCM 15040</strain>
    </source>
</reference>
<organism evidence="1 2">
    <name type="scientific">Lentilactobacillus otakiensis DSM 19908 = JCM 15040</name>
    <dbReference type="NCBI Taxonomy" id="1423780"/>
    <lineage>
        <taxon>Bacteria</taxon>
        <taxon>Bacillati</taxon>
        <taxon>Bacillota</taxon>
        <taxon>Bacilli</taxon>
        <taxon>Lactobacillales</taxon>
        <taxon>Lactobacillaceae</taxon>
        <taxon>Lentilactobacillus</taxon>
    </lineage>
</organism>
<dbReference type="AlphaFoldDB" id="S4NV00"/>
<proteinExistence type="predicted"/>
<comment type="caution">
    <text evidence="1">The sequence shown here is derived from an EMBL/GenBank/DDBJ whole genome shotgun (WGS) entry which is preliminary data.</text>
</comment>
<protein>
    <submittedName>
        <fullName evidence="1">Uncharacterized protein</fullName>
    </submittedName>
</protein>
<dbReference type="EMBL" id="BASH01000013">
    <property type="protein sequence ID" value="GAD17753.1"/>
    <property type="molecule type" value="Genomic_DNA"/>
</dbReference>
<evidence type="ECO:0000313" key="2">
    <source>
        <dbReference type="Proteomes" id="UP000016361"/>
    </source>
</evidence>
<sequence>MPFFLLSEFDKSWVLDERHLINFGSGFNTVFGKTKIKD</sequence>